<keyword evidence="1" id="KW-1133">Transmembrane helix</keyword>
<keyword evidence="1" id="KW-0472">Membrane</keyword>
<keyword evidence="1" id="KW-0653">Protein transport</keyword>
<comment type="function">
    <text evidence="1">May be involved in fusion of retrograde transport vesicles derived from an endocytic compartment with the Golgi complex.</text>
</comment>
<feature type="transmembrane region" description="Helical" evidence="1">
    <location>
        <begin position="38"/>
        <end position="59"/>
    </location>
</feature>
<evidence type="ECO:0000313" key="2">
    <source>
        <dbReference type="Ensembl" id="ENSMMNP00015014303.1"/>
    </source>
</evidence>
<dbReference type="GO" id="GO:0015031">
    <property type="term" value="P:protein transport"/>
    <property type="evidence" value="ECO:0007669"/>
    <property type="project" value="UniProtKB-KW"/>
</dbReference>
<comment type="caution">
    <text evidence="1">Lacks conserved residue(s) required for the propagation of feature annotation.</text>
</comment>
<comment type="subcellular location">
    <subcellularLocation>
        <location evidence="1">Membrane</location>
        <topology evidence="1">Multi-pass membrane protein</topology>
    </subcellularLocation>
</comment>
<protein>
    <recommendedName>
        <fullName evidence="1">Vesicle transport protein</fullName>
    </recommendedName>
</protein>
<evidence type="ECO:0000256" key="1">
    <source>
        <dbReference type="RuleBase" id="RU363111"/>
    </source>
</evidence>
<dbReference type="AlphaFoldDB" id="A0A8C6BDQ2"/>
<organism evidence="2 3">
    <name type="scientific">Monodon monoceros</name>
    <name type="common">Narwhal</name>
    <name type="synonym">Ceratodon monodon</name>
    <dbReference type="NCBI Taxonomy" id="40151"/>
    <lineage>
        <taxon>Eukaryota</taxon>
        <taxon>Metazoa</taxon>
        <taxon>Chordata</taxon>
        <taxon>Craniata</taxon>
        <taxon>Vertebrata</taxon>
        <taxon>Euteleostomi</taxon>
        <taxon>Mammalia</taxon>
        <taxon>Eutheria</taxon>
        <taxon>Laurasiatheria</taxon>
        <taxon>Artiodactyla</taxon>
        <taxon>Whippomorpha</taxon>
        <taxon>Cetacea</taxon>
        <taxon>Odontoceti</taxon>
        <taxon>Monodontidae</taxon>
        <taxon>Monodon</taxon>
    </lineage>
</organism>
<dbReference type="PANTHER" id="PTHR23137:SF24">
    <property type="entry name" value="VESICLE TRANSPORT PROTEIN SFT2A"/>
    <property type="match status" value="1"/>
</dbReference>
<proteinExistence type="inferred from homology"/>
<dbReference type="InterPro" id="IPR011691">
    <property type="entry name" value="Vesicle_transpt_SFT2"/>
</dbReference>
<dbReference type="Proteomes" id="UP000694561">
    <property type="component" value="Unplaced"/>
</dbReference>
<name>A0A8C6BDQ2_MONMO</name>
<keyword evidence="1" id="KW-0812">Transmembrane</keyword>
<dbReference type="GeneTree" id="ENSGT00950000185438"/>
<feature type="transmembrane region" description="Helical" evidence="1">
    <location>
        <begin position="102"/>
        <end position="121"/>
    </location>
</feature>
<comment type="similarity">
    <text evidence="1">Belongs to the SFT2 family.</text>
</comment>
<evidence type="ECO:0000313" key="3">
    <source>
        <dbReference type="Proteomes" id="UP000694561"/>
    </source>
</evidence>
<accession>A0A8C6BDQ2</accession>
<sequence length="122" mass="13719">MARKKLQRFLSDQGDKERSLTTEILDVWSLSFNTRLRWSGICFVCSIFYSILGTGLLWLPGGMKLLAVFYSLGNNPRIHVNPIRPIHHTPPPPFSPLGVHTFVLYICASISALQTGPSVLFF</sequence>
<dbReference type="PANTHER" id="PTHR23137">
    <property type="entry name" value="VESICLE TRANSPORT PROTEIN-RELATED"/>
    <property type="match status" value="1"/>
</dbReference>
<dbReference type="GO" id="GO:0016020">
    <property type="term" value="C:membrane"/>
    <property type="evidence" value="ECO:0007669"/>
    <property type="project" value="UniProtKB-SubCell"/>
</dbReference>
<keyword evidence="1" id="KW-0813">Transport</keyword>
<dbReference type="Ensembl" id="ENSMMNT00015015678.1">
    <property type="protein sequence ID" value="ENSMMNP00015014303.1"/>
    <property type="gene ID" value="ENSMMNG00015010545.1"/>
</dbReference>
<reference evidence="2" key="2">
    <citation type="submission" date="2025-09" db="UniProtKB">
        <authorList>
            <consortium name="Ensembl"/>
        </authorList>
    </citation>
    <scope>IDENTIFICATION</scope>
</reference>
<reference evidence="2" key="1">
    <citation type="submission" date="2025-08" db="UniProtKB">
        <authorList>
            <consortium name="Ensembl"/>
        </authorList>
    </citation>
    <scope>IDENTIFICATION</scope>
</reference>
<keyword evidence="3" id="KW-1185">Reference proteome</keyword>
<dbReference type="GO" id="GO:0016192">
    <property type="term" value="P:vesicle-mediated transport"/>
    <property type="evidence" value="ECO:0007669"/>
    <property type="project" value="InterPro"/>
</dbReference>